<dbReference type="GO" id="GO:0005975">
    <property type="term" value="P:carbohydrate metabolic process"/>
    <property type="evidence" value="ECO:0007669"/>
    <property type="project" value="InterPro"/>
</dbReference>
<feature type="domain" description="NodB homology" evidence="2">
    <location>
        <begin position="68"/>
        <end position="249"/>
    </location>
</feature>
<gene>
    <name evidence="4" type="primary">pdaA</name>
    <name evidence="4" type="ORF">HMI46_06145</name>
    <name evidence="3" type="ORF">M5X12_14060</name>
</gene>
<dbReference type="PANTHER" id="PTHR10587">
    <property type="entry name" value="GLYCOSYL TRANSFERASE-RELATED"/>
    <property type="match status" value="1"/>
</dbReference>
<dbReference type="AlphaFoldDB" id="A0AAP6ZWC2"/>
<dbReference type="GO" id="GO:0016020">
    <property type="term" value="C:membrane"/>
    <property type="evidence" value="ECO:0007669"/>
    <property type="project" value="TreeGrafter"/>
</dbReference>
<keyword evidence="6" id="KW-1185">Reference proteome</keyword>
<comment type="caution">
    <text evidence="4">The sequence shown here is derived from an EMBL/GenBank/DDBJ whole genome shotgun (WGS) entry which is preliminary data.</text>
</comment>
<evidence type="ECO:0000313" key="3">
    <source>
        <dbReference type="EMBL" id="MCY9761697.1"/>
    </source>
</evidence>
<dbReference type="EMBL" id="JAMDNP010000023">
    <property type="protein sequence ID" value="MCY9761697.1"/>
    <property type="molecule type" value="Genomic_DNA"/>
</dbReference>
<dbReference type="InterPro" id="IPR002509">
    <property type="entry name" value="NODB_dom"/>
</dbReference>
<reference evidence="4 5" key="1">
    <citation type="submission" date="2020-05" db="EMBL/GenBank/DDBJ databases">
        <title>Whole genome sequencing and identification of novel metabolites from Paenibacillus alvei strain JR949.</title>
        <authorList>
            <person name="Rajendhran J."/>
            <person name="Sree Pranav P."/>
            <person name="Mahalakshmi B."/>
            <person name="Karthikeyan R."/>
        </authorList>
    </citation>
    <scope>NUCLEOTIDE SEQUENCE [LARGE SCALE GENOMIC DNA]</scope>
    <source>
        <strain evidence="4 5">JR949</strain>
    </source>
</reference>
<dbReference type="PANTHER" id="PTHR10587:SF78">
    <property type="entry name" value="PEPTIDOGLYCAN-N-ACETYLMURAMIC ACID DEACETYLASE PDAA"/>
    <property type="match status" value="1"/>
</dbReference>
<proteinExistence type="predicted"/>
<evidence type="ECO:0000256" key="1">
    <source>
        <dbReference type="SAM" id="SignalP"/>
    </source>
</evidence>
<dbReference type="RefSeq" id="WP_163976251.1">
    <property type="nucleotide sequence ID" value="NZ_JABFOR010000005.1"/>
</dbReference>
<dbReference type="EMBL" id="JABFOR010000005">
    <property type="protein sequence ID" value="NOJ70130.1"/>
    <property type="molecule type" value="Genomic_DNA"/>
</dbReference>
<dbReference type="GO" id="GO:0016810">
    <property type="term" value="F:hydrolase activity, acting on carbon-nitrogen (but not peptide) bonds"/>
    <property type="evidence" value="ECO:0007669"/>
    <property type="project" value="InterPro"/>
</dbReference>
<evidence type="ECO:0000313" key="5">
    <source>
        <dbReference type="Proteomes" id="UP000552038"/>
    </source>
</evidence>
<keyword evidence="1" id="KW-0732">Signal</keyword>
<dbReference type="Gene3D" id="3.20.20.370">
    <property type="entry name" value="Glycoside hydrolase/deacetylase"/>
    <property type="match status" value="1"/>
</dbReference>
<accession>A0AAP6ZWC2</accession>
<organism evidence="4 5">
    <name type="scientific">Paenibacillus alvei</name>
    <name type="common">Bacillus alvei</name>
    <dbReference type="NCBI Taxonomy" id="44250"/>
    <lineage>
        <taxon>Bacteria</taxon>
        <taxon>Bacillati</taxon>
        <taxon>Bacillota</taxon>
        <taxon>Bacilli</taxon>
        <taxon>Bacillales</taxon>
        <taxon>Paenibacillaceae</taxon>
        <taxon>Paenibacillus</taxon>
    </lineage>
</organism>
<evidence type="ECO:0000313" key="6">
    <source>
        <dbReference type="Proteomes" id="UP001527181"/>
    </source>
</evidence>
<feature type="signal peptide" evidence="1">
    <location>
        <begin position="1"/>
        <end position="24"/>
    </location>
</feature>
<dbReference type="GeneID" id="94490994"/>
<protein>
    <submittedName>
        <fullName evidence="4">Delta-lactam-biosynthetic de-N-acetylase</fullName>
    </submittedName>
</protein>
<dbReference type="InterPro" id="IPR011330">
    <property type="entry name" value="Glyco_hydro/deAcase_b/a-brl"/>
</dbReference>
<name>A0AAP6ZWC2_PAEAL</name>
<dbReference type="InterPro" id="IPR050248">
    <property type="entry name" value="Polysacc_deacetylase_ArnD"/>
</dbReference>
<feature type="chain" id="PRO_5042909454" evidence="1">
    <location>
        <begin position="25"/>
        <end position="261"/>
    </location>
</feature>
<dbReference type="PROSITE" id="PS51677">
    <property type="entry name" value="NODB"/>
    <property type="match status" value="1"/>
</dbReference>
<reference evidence="3 6" key="2">
    <citation type="submission" date="2022-05" db="EMBL/GenBank/DDBJ databases">
        <title>Genome Sequencing of Bee-Associated Microbes.</title>
        <authorList>
            <person name="Dunlap C."/>
        </authorList>
    </citation>
    <scope>NUCLEOTIDE SEQUENCE [LARGE SCALE GENOMIC DNA]</scope>
    <source>
        <strain evidence="3 6">NRRL B-04010</strain>
    </source>
</reference>
<evidence type="ECO:0000313" key="4">
    <source>
        <dbReference type="EMBL" id="NOJ70130.1"/>
    </source>
</evidence>
<dbReference type="SUPFAM" id="SSF88713">
    <property type="entry name" value="Glycoside hydrolase/deacetylase"/>
    <property type="match status" value="1"/>
</dbReference>
<dbReference type="CDD" id="cd10948">
    <property type="entry name" value="CE4_BsPdaA_like"/>
    <property type="match status" value="1"/>
</dbReference>
<dbReference type="Proteomes" id="UP001527181">
    <property type="component" value="Unassembled WGS sequence"/>
</dbReference>
<dbReference type="NCBIfam" id="TIGR02884">
    <property type="entry name" value="spore_pdaA"/>
    <property type="match status" value="1"/>
</dbReference>
<dbReference type="InterPro" id="IPR014235">
    <property type="entry name" value="Spore_PdaA"/>
</dbReference>
<dbReference type="Pfam" id="PF01522">
    <property type="entry name" value="Polysacc_deac_1"/>
    <property type="match status" value="1"/>
</dbReference>
<evidence type="ECO:0000259" key="2">
    <source>
        <dbReference type="PROSITE" id="PS51677"/>
    </source>
</evidence>
<sequence>MKRIRIAALLLCLLAASIHTTAFAGQSPAYHFGFKKSVNGKLPSIDEEGFKPTIEKHGAIFLGDTNKKMIYLTFDNGYENGYTAQILDTLKAKKVPAIFFVTGHYVKTQPELLKRMIQEGHLIGNHSWSHPDMTTKSDEQIRTELDKVKQAVTEITGVKEMPYLRPPRGIFNDRTLAITKNMGYTNVFWSVAYLDWDVNAQRGTSYAYDKVIKQLHPGAVILLHSISKDNAGALGAIIDGARQQGYEFASLDQLQVQQPAK</sequence>
<dbReference type="Proteomes" id="UP000552038">
    <property type="component" value="Unassembled WGS sequence"/>
</dbReference>